<reference evidence="1 2" key="1">
    <citation type="submission" date="2021-05" db="EMBL/GenBank/DDBJ databases">
        <title>Genome Assembly of Synthetic Allotetraploid Brassica napus Reveals Homoeologous Exchanges between Subgenomes.</title>
        <authorList>
            <person name="Davis J.T."/>
        </authorList>
    </citation>
    <scope>NUCLEOTIDE SEQUENCE [LARGE SCALE GENOMIC DNA]</scope>
    <source>
        <strain evidence="2">cv. Da-Ae</strain>
        <tissue evidence="1">Seedling</tissue>
    </source>
</reference>
<dbReference type="EMBL" id="JAGKQM010000010">
    <property type="protein sequence ID" value="KAH0906287.1"/>
    <property type="molecule type" value="Genomic_DNA"/>
</dbReference>
<proteinExistence type="predicted"/>
<comment type="caution">
    <text evidence="1">The sequence shown here is derived from an EMBL/GenBank/DDBJ whole genome shotgun (WGS) entry which is preliminary data.</text>
</comment>
<name>A0ABQ8BNC9_BRANA</name>
<dbReference type="Proteomes" id="UP000824890">
    <property type="component" value="Unassembled WGS sequence"/>
</dbReference>
<gene>
    <name evidence="1" type="ORF">HID58_038114</name>
</gene>
<protein>
    <submittedName>
        <fullName evidence="1">Uncharacterized protein</fullName>
    </submittedName>
</protein>
<sequence length="48" mass="5590">MEKGVSYFNIKKENDTLSAELLLSEEKLTTIKVSYINWDKLGKSFIKH</sequence>
<organism evidence="1 2">
    <name type="scientific">Brassica napus</name>
    <name type="common">Rape</name>
    <dbReference type="NCBI Taxonomy" id="3708"/>
    <lineage>
        <taxon>Eukaryota</taxon>
        <taxon>Viridiplantae</taxon>
        <taxon>Streptophyta</taxon>
        <taxon>Embryophyta</taxon>
        <taxon>Tracheophyta</taxon>
        <taxon>Spermatophyta</taxon>
        <taxon>Magnoliopsida</taxon>
        <taxon>eudicotyledons</taxon>
        <taxon>Gunneridae</taxon>
        <taxon>Pentapetalae</taxon>
        <taxon>rosids</taxon>
        <taxon>malvids</taxon>
        <taxon>Brassicales</taxon>
        <taxon>Brassicaceae</taxon>
        <taxon>Brassiceae</taxon>
        <taxon>Brassica</taxon>
    </lineage>
</organism>
<accession>A0ABQ8BNC9</accession>
<evidence type="ECO:0000313" key="2">
    <source>
        <dbReference type="Proteomes" id="UP000824890"/>
    </source>
</evidence>
<keyword evidence="2" id="KW-1185">Reference proteome</keyword>
<evidence type="ECO:0000313" key="1">
    <source>
        <dbReference type="EMBL" id="KAH0906287.1"/>
    </source>
</evidence>